<dbReference type="Proteomes" id="UP001157502">
    <property type="component" value="Chromosome 7"/>
</dbReference>
<comment type="caution">
    <text evidence="1">The sequence shown here is derived from an EMBL/GenBank/DDBJ whole genome shotgun (WGS) entry which is preliminary data.</text>
</comment>
<evidence type="ECO:0000313" key="2">
    <source>
        <dbReference type="Proteomes" id="UP001157502"/>
    </source>
</evidence>
<accession>A0ACC2H0U8</accession>
<reference evidence="1" key="1">
    <citation type="submission" date="2021-05" db="EMBL/GenBank/DDBJ databases">
        <authorList>
            <person name="Pan Q."/>
            <person name="Jouanno E."/>
            <person name="Zahm M."/>
            <person name="Klopp C."/>
            <person name="Cabau C."/>
            <person name="Louis A."/>
            <person name="Berthelot C."/>
            <person name="Parey E."/>
            <person name="Roest Crollius H."/>
            <person name="Montfort J."/>
            <person name="Robinson-Rechavi M."/>
            <person name="Bouchez O."/>
            <person name="Lampietro C."/>
            <person name="Lopez Roques C."/>
            <person name="Donnadieu C."/>
            <person name="Postlethwait J."/>
            <person name="Bobe J."/>
            <person name="Dillon D."/>
            <person name="Chandos A."/>
            <person name="von Hippel F."/>
            <person name="Guiguen Y."/>
        </authorList>
    </citation>
    <scope>NUCLEOTIDE SEQUENCE</scope>
    <source>
        <strain evidence="1">YG-Jan2019</strain>
    </source>
</reference>
<name>A0ACC2H0U8_DALPE</name>
<dbReference type="EMBL" id="CM055734">
    <property type="protein sequence ID" value="KAJ8009526.1"/>
    <property type="molecule type" value="Genomic_DNA"/>
</dbReference>
<protein>
    <submittedName>
        <fullName evidence="1">Uncharacterized protein</fullName>
    </submittedName>
</protein>
<sequence length="89" mass="9852">MPSFSGCDIKHLKYTVTTTRYVKLTPAVNQSRKFIPLVLSKARAHNTLEGVEEMNLSPASDTHAAKSRRRPLVALDCWLLSVVGTGVRD</sequence>
<keyword evidence="2" id="KW-1185">Reference proteome</keyword>
<proteinExistence type="predicted"/>
<organism evidence="1 2">
    <name type="scientific">Dallia pectoralis</name>
    <name type="common">Alaska blackfish</name>
    <dbReference type="NCBI Taxonomy" id="75939"/>
    <lineage>
        <taxon>Eukaryota</taxon>
        <taxon>Metazoa</taxon>
        <taxon>Chordata</taxon>
        <taxon>Craniata</taxon>
        <taxon>Vertebrata</taxon>
        <taxon>Euteleostomi</taxon>
        <taxon>Actinopterygii</taxon>
        <taxon>Neopterygii</taxon>
        <taxon>Teleostei</taxon>
        <taxon>Protacanthopterygii</taxon>
        <taxon>Esociformes</taxon>
        <taxon>Umbridae</taxon>
        <taxon>Dallia</taxon>
    </lineage>
</organism>
<gene>
    <name evidence="1" type="ORF">DPEC_G00089790</name>
</gene>
<evidence type="ECO:0000313" key="1">
    <source>
        <dbReference type="EMBL" id="KAJ8009526.1"/>
    </source>
</evidence>